<evidence type="ECO:0000256" key="1">
    <source>
        <dbReference type="ARBA" id="ARBA00004123"/>
    </source>
</evidence>
<dbReference type="InterPro" id="IPR050613">
    <property type="entry name" value="Sec_Metabolite_Reg"/>
</dbReference>
<accession>A0ABP0CL76</accession>
<sequence>MIVHAPTVQQEILIDRGGESSLSAGSSLLPRSRDALKFSICACAVASLSDRHCQQLFGESQASLLQAMQSATRYALTEFPFLRLPDLDLLRAFVFLLTSMLHNTDSPSLWVMLGTAIRLAQAQGLHRDGTALGLSPFDTEMRRRLWWYIVSLDARVTEIMGSESSLPRSTDTQLPSNINDCDLNANMTGLPEDSRGPSDMMFCLVEYETVRFLQRRDPRVDYYGVDLQPPSAVAAAEAAAAGKNGGGGAGGEATAPSQTIITTTASPAKLVTVTELENHLEDKFLRFCDPVVPLHLLTTAIARSLICKLRQMSYRGRSQSSSSLGNPPHHRRGPVGTGDGGGGSDQHGEQTNNKQILTTAARTISYYNLIHASPSLAGFLWHVHYWFPWGSPIFILKILASLRSAAEWNDDDIQAAWKQIEELHAHHPEFSAFDAEKPEYLVIGELTLKAWSAREAALSAGQQAPGGSRQGQGQGQEQPQPQSQQIPQFIADLQAKHKSVNFPYPWYHIDQQQQQQQTAADRTTMNGGMTAMVGATASAAAGESLEDMVASFAAVAAAAATAGAADGTGGGGVPRLVDSPFMGLDWSSGAVASQPLPSAAHTTDLRIGPWNLSVESYAGPDQLTTASVDANRTVIAIPELLTTLRPWSQIPGLEHLSGVGTYAATFALPGLFERPHANSTTNATAAANSSTTLSDPPYTVRDITSLLRAGGADQTKEIRIEAASTIFNAVKARAADLGVRVPRYYGADDAWTENELVGEVVVRRSRLVEVEVAM</sequence>
<name>A0ABP0CL76_9PEZI</name>
<dbReference type="Proteomes" id="UP001642405">
    <property type="component" value="Unassembled WGS sequence"/>
</dbReference>
<dbReference type="InterPro" id="IPR007219">
    <property type="entry name" value="XnlR_reg_dom"/>
</dbReference>
<reference evidence="5 6" key="1">
    <citation type="submission" date="2024-01" db="EMBL/GenBank/DDBJ databases">
        <authorList>
            <person name="Allen C."/>
            <person name="Tagirdzhanova G."/>
        </authorList>
    </citation>
    <scope>NUCLEOTIDE SEQUENCE [LARGE SCALE GENOMIC DNA]</scope>
</reference>
<dbReference type="Pfam" id="PF04082">
    <property type="entry name" value="Fungal_trans"/>
    <property type="match status" value="1"/>
</dbReference>
<proteinExistence type="predicted"/>
<feature type="compositionally biased region" description="Gly residues" evidence="3">
    <location>
        <begin position="335"/>
        <end position="345"/>
    </location>
</feature>
<dbReference type="CDD" id="cd12148">
    <property type="entry name" value="fungal_TF_MHR"/>
    <property type="match status" value="1"/>
</dbReference>
<feature type="domain" description="Xylanolytic transcriptional activator regulatory" evidence="4">
    <location>
        <begin position="109"/>
        <end position="181"/>
    </location>
</feature>
<feature type="region of interest" description="Disordered" evidence="3">
    <location>
        <begin position="317"/>
        <end position="350"/>
    </location>
</feature>
<evidence type="ECO:0000256" key="3">
    <source>
        <dbReference type="SAM" id="MobiDB-lite"/>
    </source>
</evidence>
<dbReference type="EMBL" id="CAWUHB010000068">
    <property type="protein sequence ID" value="CAK7232839.1"/>
    <property type="molecule type" value="Genomic_DNA"/>
</dbReference>
<organism evidence="5 6">
    <name type="scientific">Sporothrix curviconia</name>
    <dbReference type="NCBI Taxonomy" id="1260050"/>
    <lineage>
        <taxon>Eukaryota</taxon>
        <taxon>Fungi</taxon>
        <taxon>Dikarya</taxon>
        <taxon>Ascomycota</taxon>
        <taxon>Pezizomycotina</taxon>
        <taxon>Sordariomycetes</taxon>
        <taxon>Sordariomycetidae</taxon>
        <taxon>Ophiostomatales</taxon>
        <taxon>Ophiostomataceae</taxon>
        <taxon>Sporothrix</taxon>
    </lineage>
</organism>
<gene>
    <name evidence="5" type="ORF">SCUCBS95973_008393</name>
</gene>
<comment type="subcellular location">
    <subcellularLocation>
        <location evidence="1">Nucleus</location>
    </subcellularLocation>
</comment>
<evidence type="ECO:0000313" key="5">
    <source>
        <dbReference type="EMBL" id="CAK7232839.1"/>
    </source>
</evidence>
<protein>
    <recommendedName>
        <fullName evidence="4">Xylanolytic transcriptional activator regulatory domain-containing protein</fullName>
    </recommendedName>
</protein>
<dbReference type="SMART" id="SM00906">
    <property type="entry name" value="Fungal_trans"/>
    <property type="match status" value="1"/>
</dbReference>
<evidence type="ECO:0000256" key="2">
    <source>
        <dbReference type="ARBA" id="ARBA00023242"/>
    </source>
</evidence>
<keyword evidence="2" id="KW-0539">Nucleus</keyword>
<feature type="region of interest" description="Disordered" evidence="3">
    <location>
        <begin position="459"/>
        <end position="484"/>
    </location>
</feature>
<dbReference type="PANTHER" id="PTHR31001">
    <property type="entry name" value="UNCHARACTERIZED TRANSCRIPTIONAL REGULATORY PROTEIN"/>
    <property type="match status" value="1"/>
</dbReference>
<comment type="caution">
    <text evidence="5">The sequence shown here is derived from an EMBL/GenBank/DDBJ whole genome shotgun (WGS) entry which is preliminary data.</text>
</comment>
<feature type="compositionally biased region" description="Low complexity" evidence="3">
    <location>
        <begin position="475"/>
        <end position="484"/>
    </location>
</feature>
<evidence type="ECO:0000259" key="4">
    <source>
        <dbReference type="SMART" id="SM00906"/>
    </source>
</evidence>
<keyword evidence="6" id="KW-1185">Reference proteome</keyword>
<dbReference type="PANTHER" id="PTHR31001:SF85">
    <property type="entry name" value="ZN(II)2CYS6 TRANSCRIPTION FACTOR (EUROFUNG)"/>
    <property type="match status" value="1"/>
</dbReference>
<evidence type="ECO:0000313" key="6">
    <source>
        <dbReference type="Proteomes" id="UP001642405"/>
    </source>
</evidence>